<dbReference type="EMBL" id="ADVR01000022">
    <property type="protein sequence ID" value="EFO81188.1"/>
    <property type="molecule type" value="Genomic_DNA"/>
</dbReference>
<proteinExistence type="predicted"/>
<dbReference type="Proteomes" id="UP000054010">
    <property type="component" value="Unassembled WGS sequence"/>
</dbReference>
<dbReference type="HOGENOM" id="CLU_1729565_0_0_0"/>
<feature type="domain" description="Type II CBASS E2 protein" evidence="1">
    <location>
        <begin position="27"/>
        <end position="149"/>
    </location>
</feature>
<evidence type="ECO:0000259" key="1">
    <source>
        <dbReference type="Pfam" id="PF26395"/>
    </source>
</evidence>
<protein>
    <recommendedName>
        <fullName evidence="1">Type II CBASS E2 protein domain-containing protein</fullName>
    </recommendedName>
</protein>
<dbReference type="STRING" id="765420.OSCT_0922"/>
<keyword evidence="3" id="KW-1185">Reference proteome</keyword>
<organism evidence="2 3">
    <name type="scientific">Oscillochloris trichoides DG-6</name>
    <dbReference type="NCBI Taxonomy" id="765420"/>
    <lineage>
        <taxon>Bacteria</taxon>
        <taxon>Bacillati</taxon>
        <taxon>Chloroflexota</taxon>
        <taxon>Chloroflexia</taxon>
        <taxon>Chloroflexales</taxon>
        <taxon>Chloroflexineae</taxon>
        <taxon>Oscillochloridaceae</taxon>
        <taxon>Oscillochloris</taxon>
    </lineage>
</organism>
<dbReference type="CDD" id="cd11685">
    <property type="entry name" value="UEV_TSG101-like"/>
    <property type="match status" value="1"/>
</dbReference>
<comment type="caution">
    <text evidence="2">The sequence shown here is derived from an EMBL/GenBank/DDBJ whole genome shotgun (WGS) entry which is preliminary data.</text>
</comment>
<dbReference type="AlphaFoldDB" id="E1IC71"/>
<dbReference type="OrthoDB" id="5184421at2"/>
<dbReference type="InterPro" id="IPR058588">
    <property type="entry name" value="E2-CBASS"/>
</dbReference>
<sequence>MDLTTLRPMRWHATWYDQNPARLILEKRAMESRFPRFQLFNDGGQLVWTGKLESNRGNTYEIALYYPESFPNEPPLVFPINPVITVYKDEVAGRLKHQYNDGHLCLYYPGDRTFAANTTAATVVAVAAAWFFAYESWLESGKTEWPGIEAD</sequence>
<evidence type="ECO:0000313" key="3">
    <source>
        <dbReference type="Proteomes" id="UP000054010"/>
    </source>
</evidence>
<gene>
    <name evidence="2" type="ORF">OSCT_0922</name>
</gene>
<dbReference type="Pfam" id="PF26395">
    <property type="entry name" value="E2-CBASS"/>
    <property type="match status" value="1"/>
</dbReference>
<reference evidence="2 3" key="1">
    <citation type="journal article" date="2011" name="J. Bacteriol.">
        <title>Draft genome sequence of the anoxygenic filamentous phototrophic bacterium Oscillochloris trichoides subsp. DG-6.</title>
        <authorList>
            <person name="Kuznetsov B.B."/>
            <person name="Ivanovsky R.N."/>
            <person name="Keppen O.I."/>
            <person name="Sukhacheva M.V."/>
            <person name="Bumazhkin B.K."/>
            <person name="Patutina E.O."/>
            <person name="Beletsky A.V."/>
            <person name="Mardanov A.V."/>
            <person name="Baslerov R.V."/>
            <person name="Panteleeva A.N."/>
            <person name="Kolganova T.V."/>
            <person name="Ravin N.V."/>
            <person name="Skryabin K.G."/>
        </authorList>
    </citation>
    <scope>NUCLEOTIDE SEQUENCE [LARGE SCALE GENOMIC DNA]</scope>
    <source>
        <strain evidence="2 3">DG-6</strain>
    </source>
</reference>
<name>E1IC71_9CHLR</name>
<accession>E1IC71</accession>
<dbReference type="InterPro" id="IPR016135">
    <property type="entry name" value="UBQ-conjugating_enzyme/RWD"/>
</dbReference>
<evidence type="ECO:0000313" key="2">
    <source>
        <dbReference type="EMBL" id="EFO81188.1"/>
    </source>
</evidence>
<dbReference type="SUPFAM" id="SSF54495">
    <property type="entry name" value="UBC-like"/>
    <property type="match status" value="1"/>
</dbReference>